<evidence type="ECO:0000313" key="6">
    <source>
        <dbReference type="EMBL" id="GGM15987.1"/>
    </source>
</evidence>
<dbReference type="EMBL" id="BMOM01000023">
    <property type="protein sequence ID" value="GGM15987.1"/>
    <property type="molecule type" value="Genomic_DNA"/>
</dbReference>
<evidence type="ECO:0000256" key="3">
    <source>
        <dbReference type="ARBA" id="ARBA00023274"/>
    </source>
</evidence>
<keyword evidence="2 5" id="KW-0689">Ribosomal protein</keyword>
<dbReference type="SUPFAM" id="SSF160369">
    <property type="entry name" value="Ribosomal protein L10-like"/>
    <property type="match status" value="1"/>
</dbReference>
<keyword evidence="5" id="KW-0694">RNA-binding</keyword>
<keyword evidence="7" id="KW-1185">Reference proteome</keyword>
<dbReference type="InterPro" id="IPR047865">
    <property type="entry name" value="Ribosomal_uL10_bac_type"/>
</dbReference>
<protein>
    <recommendedName>
        <fullName evidence="4 5">Large ribosomal subunit protein uL10</fullName>
    </recommendedName>
</protein>
<comment type="similarity">
    <text evidence="1 5">Belongs to the universal ribosomal protein uL10 family.</text>
</comment>
<dbReference type="Gene3D" id="3.30.70.1730">
    <property type="match status" value="1"/>
</dbReference>
<proteinExistence type="inferred from homology"/>
<dbReference type="Proteomes" id="UP000661918">
    <property type="component" value="Unassembled WGS sequence"/>
</dbReference>
<evidence type="ECO:0000313" key="7">
    <source>
        <dbReference type="Proteomes" id="UP000661918"/>
    </source>
</evidence>
<dbReference type="CDD" id="cd05797">
    <property type="entry name" value="Ribosomal_L10"/>
    <property type="match status" value="1"/>
</dbReference>
<dbReference type="PROSITE" id="PS01109">
    <property type="entry name" value="RIBOSOMAL_L10"/>
    <property type="match status" value="1"/>
</dbReference>
<dbReference type="HAMAP" id="MF_00362">
    <property type="entry name" value="Ribosomal_uL10"/>
    <property type="match status" value="1"/>
</dbReference>
<dbReference type="InterPro" id="IPR002363">
    <property type="entry name" value="Ribosomal_uL10_CS_bac"/>
</dbReference>
<sequence length="184" mass="19662">MAAKLHLDLFNHEEVYCVANPKNQQTLSALKQSLTDIETFYVVDYQGLNAGQLSKLRQDIREKGGQLIVAKNTLIHLALQEGGRDFSDTLKGPSAIVLAQTDPAGVAKALADAAKGNDRGIPNVKGGFLEGNKVDVKVVQRLASLGSKQNLQAELVGVLSAHLSNFVGVLEAYQAKLEEQGQGA</sequence>
<name>A0ABQ2GVR1_9DEIO</name>
<keyword evidence="3 5" id="KW-0687">Ribonucleoprotein</keyword>
<keyword evidence="5" id="KW-0699">rRNA-binding</keyword>
<comment type="subunit">
    <text evidence="5">Part of the ribosomal stalk of the 50S ribosomal subunit. The N-terminus interacts with L11 and the large rRNA to form the base of the stalk. The C-terminus forms an elongated spine to which L12 dimers bind in a sequential fashion forming a multimeric L10(L12)X complex.</text>
</comment>
<comment type="function">
    <text evidence="5">Forms part of the ribosomal stalk, playing a central role in the interaction of the ribosome with GTP-bound translation factors.</text>
</comment>
<evidence type="ECO:0000256" key="4">
    <source>
        <dbReference type="ARBA" id="ARBA00035202"/>
    </source>
</evidence>
<evidence type="ECO:0000256" key="1">
    <source>
        <dbReference type="ARBA" id="ARBA00008889"/>
    </source>
</evidence>
<gene>
    <name evidence="5 6" type="primary">rplJ</name>
    <name evidence="6" type="ORF">GCM10010841_25510</name>
</gene>
<organism evidence="6 7">
    <name type="scientific">Deinococcus aerophilus</name>
    <dbReference type="NCBI Taxonomy" id="522488"/>
    <lineage>
        <taxon>Bacteria</taxon>
        <taxon>Thermotogati</taxon>
        <taxon>Deinococcota</taxon>
        <taxon>Deinococci</taxon>
        <taxon>Deinococcales</taxon>
        <taxon>Deinococcaceae</taxon>
        <taxon>Deinococcus</taxon>
    </lineage>
</organism>
<comment type="caution">
    <text evidence="6">The sequence shown here is derived from an EMBL/GenBank/DDBJ whole genome shotgun (WGS) entry which is preliminary data.</text>
</comment>
<dbReference type="InterPro" id="IPR022973">
    <property type="entry name" value="Ribosomal_uL10_bac"/>
</dbReference>
<reference evidence="7" key="1">
    <citation type="journal article" date="2019" name="Int. J. Syst. Evol. Microbiol.">
        <title>The Global Catalogue of Microorganisms (GCM) 10K type strain sequencing project: providing services to taxonomists for standard genome sequencing and annotation.</title>
        <authorList>
            <consortium name="The Broad Institute Genomics Platform"/>
            <consortium name="The Broad Institute Genome Sequencing Center for Infectious Disease"/>
            <person name="Wu L."/>
            <person name="Ma J."/>
        </authorList>
    </citation>
    <scope>NUCLEOTIDE SEQUENCE [LARGE SCALE GENOMIC DNA]</scope>
    <source>
        <strain evidence="7">JCM 15443</strain>
    </source>
</reference>
<dbReference type="NCBIfam" id="NF000955">
    <property type="entry name" value="PRK00099.1-1"/>
    <property type="match status" value="1"/>
</dbReference>
<dbReference type="GO" id="GO:0005840">
    <property type="term" value="C:ribosome"/>
    <property type="evidence" value="ECO:0007669"/>
    <property type="project" value="UniProtKB-KW"/>
</dbReference>
<dbReference type="Pfam" id="PF00466">
    <property type="entry name" value="Ribosomal_L10"/>
    <property type="match status" value="1"/>
</dbReference>
<accession>A0ABQ2GVR1</accession>
<dbReference type="InterPro" id="IPR043141">
    <property type="entry name" value="Ribosomal_uL10-like_sf"/>
</dbReference>
<evidence type="ECO:0000256" key="5">
    <source>
        <dbReference type="HAMAP-Rule" id="MF_00362"/>
    </source>
</evidence>
<evidence type="ECO:0000256" key="2">
    <source>
        <dbReference type="ARBA" id="ARBA00022980"/>
    </source>
</evidence>
<dbReference type="PANTHER" id="PTHR11560">
    <property type="entry name" value="39S RIBOSOMAL PROTEIN L10, MITOCHONDRIAL"/>
    <property type="match status" value="1"/>
</dbReference>
<dbReference type="InterPro" id="IPR001790">
    <property type="entry name" value="Ribosomal_uL10"/>
</dbReference>